<evidence type="ECO:0000256" key="1">
    <source>
        <dbReference type="SAM" id="SignalP"/>
    </source>
</evidence>
<evidence type="ECO:0000313" key="2">
    <source>
        <dbReference type="EMBL" id="GCD47815.1"/>
    </source>
</evidence>
<dbReference type="RefSeq" id="WP_125057846.1">
    <property type="nucleotide sequence ID" value="NZ_BHZD01000001.1"/>
</dbReference>
<sequence>MSLRRSLPALLGATALALGMSVVGAPGASANPCGFYETSRDAYYNHCTSDGSRVIIEVEVFGPNYERCVGPGVTWLGSAGKIDGAHYVGRTC</sequence>
<gene>
    <name evidence="2" type="ORF">GKJPGBOP_07609</name>
</gene>
<dbReference type="Proteomes" id="UP000286746">
    <property type="component" value="Unassembled WGS sequence"/>
</dbReference>
<dbReference type="Pfam" id="PF19882">
    <property type="entry name" value="DUF6355"/>
    <property type="match status" value="1"/>
</dbReference>
<dbReference type="InterPro" id="IPR006311">
    <property type="entry name" value="TAT_signal"/>
</dbReference>
<dbReference type="InterPro" id="IPR045935">
    <property type="entry name" value="DUF6355"/>
</dbReference>
<comment type="caution">
    <text evidence="2">The sequence shown here is derived from an EMBL/GenBank/DDBJ whole genome shotgun (WGS) entry which is preliminary data.</text>
</comment>
<keyword evidence="1" id="KW-0732">Signal</keyword>
<accession>A0A401WEM9</accession>
<feature type="signal peptide" evidence="1">
    <location>
        <begin position="1"/>
        <end position="30"/>
    </location>
</feature>
<dbReference type="EMBL" id="BHZD01000001">
    <property type="protein sequence ID" value="GCD47815.1"/>
    <property type="molecule type" value="Genomic_DNA"/>
</dbReference>
<organism evidence="2 3">
    <name type="scientific">Streptomyces paromomycinus</name>
    <name type="common">Streptomyces rimosus subsp. paromomycinus</name>
    <dbReference type="NCBI Taxonomy" id="92743"/>
    <lineage>
        <taxon>Bacteria</taxon>
        <taxon>Bacillati</taxon>
        <taxon>Actinomycetota</taxon>
        <taxon>Actinomycetes</taxon>
        <taxon>Kitasatosporales</taxon>
        <taxon>Streptomycetaceae</taxon>
        <taxon>Streptomyces</taxon>
    </lineage>
</organism>
<evidence type="ECO:0008006" key="4">
    <source>
        <dbReference type="Google" id="ProtNLM"/>
    </source>
</evidence>
<protein>
    <recommendedName>
        <fullName evidence="4">Secreted protein</fullName>
    </recommendedName>
</protein>
<name>A0A401WEM9_STREY</name>
<evidence type="ECO:0000313" key="3">
    <source>
        <dbReference type="Proteomes" id="UP000286746"/>
    </source>
</evidence>
<reference evidence="2 3" key="1">
    <citation type="submission" date="2018-11" db="EMBL/GenBank/DDBJ databases">
        <title>Whole genome sequence of Streptomyces paromomycinus NBRC 15454(T).</title>
        <authorList>
            <person name="Komaki H."/>
            <person name="Tamura T."/>
        </authorList>
    </citation>
    <scope>NUCLEOTIDE SEQUENCE [LARGE SCALE GENOMIC DNA]</scope>
    <source>
        <strain evidence="2 3">NBRC 15454</strain>
    </source>
</reference>
<proteinExistence type="predicted"/>
<feature type="chain" id="PRO_5019510639" description="Secreted protein" evidence="1">
    <location>
        <begin position="31"/>
        <end position="92"/>
    </location>
</feature>
<dbReference type="AlphaFoldDB" id="A0A401WEM9"/>
<dbReference type="PROSITE" id="PS51318">
    <property type="entry name" value="TAT"/>
    <property type="match status" value="1"/>
</dbReference>
<keyword evidence="3" id="KW-1185">Reference proteome</keyword>